<dbReference type="Proteomes" id="UP001285263">
    <property type="component" value="Unassembled WGS sequence"/>
</dbReference>
<name>A0ABU5DP57_9BURK</name>
<dbReference type="EMBL" id="JAXCLA010000009">
    <property type="protein sequence ID" value="MDY0748102.1"/>
    <property type="molecule type" value="Genomic_DNA"/>
</dbReference>
<gene>
    <name evidence="1" type="ORF">SNE35_26615</name>
</gene>
<protein>
    <submittedName>
        <fullName evidence="1">Uncharacterized protein</fullName>
    </submittedName>
</protein>
<reference evidence="1 2" key="1">
    <citation type="submission" date="2023-11" db="EMBL/GenBank/DDBJ databases">
        <title>Paucibacter sp. nov., isolated from fresh soil in Korea.</title>
        <authorList>
            <person name="Le N.T.T."/>
        </authorList>
    </citation>
    <scope>NUCLEOTIDE SEQUENCE [LARGE SCALE GENOMIC DNA]</scope>
    <source>
        <strain evidence="1 2">R3-3</strain>
    </source>
</reference>
<sequence length="239" mass="27235">MSDLLEKVLDAHGGLENWRRVRTIDFRLTLRGRALEVKQQPNGLRDVLVKVDTQQTRTLITPFPVSGHRGVFETDHVRIETAAGVQLSMLKGPRESFAGYQPQTPWSESQFLYFIGYALHNYMTMPFLLAKDGVQCEELAQHQENGETWRVLKASFPSGMHVHCREQKFYFNDAGYLVRNDYSPDVSGGSAAHYSFDHGIFDGFLVPTHRRVVFRDPSDRPHLAAPSIFRLDLESIVIS</sequence>
<proteinExistence type="predicted"/>
<evidence type="ECO:0000313" key="1">
    <source>
        <dbReference type="EMBL" id="MDY0748102.1"/>
    </source>
</evidence>
<evidence type="ECO:0000313" key="2">
    <source>
        <dbReference type="Proteomes" id="UP001285263"/>
    </source>
</evidence>
<organism evidence="1 2">
    <name type="scientific">Roseateles agri</name>
    <dbReference type="NCBI Taxonomy" id="3098619"/>
    <lineage>
        <taxon>Bacteria</taxon>
        <taxon>Pseudomonadati</taxon>
        <taxon>Pseudomonadota</taxon>
        <taxon>Betaproteobacteria</taxon>
        <taxon>Burkholderiales</taxon>
        <taxon>Sphaerotilaceae</taxon>
        <taxon>Roseateles</taxon>
    </lineage>
</organism>
<comment type="caution">
    <text evidence="1">The sequence shown here is derived from an EMBL/GenBank/DDBJ whole genome shotgun (WGS) entry which is preliminary data.</text>
</comment>
<keyword evidence="2" id="KW-1185">Reference proteome</keyword>
<accession>A0ABU5DP57</accession>